<evidence type="ECO:0000313" key="2">
    <source>
        <dbReference type="EMBL" id="GAA3851934.1"/>
    </source>
</evidence>
<feature type="region of interest" description="Disordered" evidence="1">
    <location>
        <begin position="45"/>
        <end position="164"/>
    </location>
</feature>
<feature type="compositionally biased region" description="Basic residues" evidence="1">
    <location>
        <begin position="66"/>
        <end position="76"/>
    </location>
</feature>
<proteinExistence type="predicted"/>
<reference evidence="3" key="1">
    <citation type="journal article" date="2019" name="Int. J. Syst. Evol. Microbiol.">
        <title>The Global Catalogue of Microorganisms (GCM) 10K type strain sequencing project: providing services to taxonomists for standard genome sequencing and annotation.</title>
        <authorList>
            <consortium name="The Broad Institute Genomics Platform"/>
            <consortium name="The Broad Institute Genome Sequencing Center for Infectious Disease"/>
            <person name="Wu L."/>
            <person name="Ma J."/>
        </authorList>
    </citation>
    <scope>NUCLEOTIDE SEQUENCE [LARGE SCALE GENOMIC DNA]</scope>
    <source>
        <strain evidence="3">JCM 16578</strain>
    </source>
</reference>
<feature type="compositionally biased region" description="Low complexity" evidence="1">
    <location>
        <begin position="136"/>
        <end position="151"/>
    </location>
</feature>
<dbReference type="Proteomes" id="UP001501563">
    <property type="component" value="Unassembled WGS sequence"/>
</dbReference>
<dbReference type="EMBL" id="BAAAZA010000003">
    <property type="protein sequence ID" value="GAA3851934.1"/>
    <property type="molecule type" value="Genomic_DNA"/>
</dbReference>
<evidence type="ECO:0000313" key="3">
    <source>
        <dbReference type="Proteomes" id="UP001501563"/>
    </source>
</evidence>
<keyword evidence="3" id="KW-1185">Reference proteome</keyword>
<sequence>MSASSPRCGREWVGPHDRAVPAMGSVVPGVPDVRCAVGVRVEAHRRVPWDGIEDDRAVPAPPRGGRPGRRRGRARRSPTGPARASGPHTTCAAERGAQAERGVAPGLRRIQWDRCPEDADSVRPGDPDRNRFCVSNAGRGAEEAGNAIGRRPAPTGHRPTSKGE</sequence>
<comment type="caution">
    <text evidence="2">The sequence shown here is derived from an EMBL/GenBank/DDBJ whole genome shotgun (WGS) entry which is preliminary data.</text>
</comment>
<evidence type="ECO:0000256" key="1">
    <source>
        <dbReference type="SAM" id="MobiDB-lite"/>
    </source>
</evidence>
<name>A0ABP7JRF5_9ACTN</name>
<feature type="compositionally biased region" description="Basic and acidic residues" evidence="1">
    <location>
        <begin position="110"/>
        <end position="131"/>
    </location>
</feature>
<organism evidence="2 3">
    <name type="scientific">Streptomyces lannensis</name>
    <dbReference type="NCBI Taxonomy" id="766498"/>
    <lineage>
        <taxon>Bacteria</taxon>
        <taxon>Bacillati</taxon>
        <taxon>Actinomycetota</taxon>
        <taxon>Actinomycetes</taxon>
        <taxon>Kitasatosporales</taxon>
        <taxon>Streptomycetaceae</taxon>
        <taxon>Streptomyces</taxon>
    </lineage>
</organism>
<accession>A0ABP7JRF5</accession>
<protein>
    <submittedName>
        <fullName evidence="2">Uncharacterized protein</fullName>
    </submittedName>
</protein>
<gene>
    <name evidence="2" type="ORF">GCM10022207_12950</name>
</gene>